<keyword evidence="1" id="KW-0863">Zinc-finger</keyword>
<dbReference type="EMBL" id="JAGPUO010000014">
    <property type="protein sequence ID" value="KAG5658575.1"/>
    <property type="molecule type" value="Genomic_DNA"/>
</dbReference>
<dbReference type="PROSITE" id="PS50157">
    <property type="entry name" value="ZINC_FINGER_C2H2_2"/>
    <property type="match status" value="1"/>
</dbReference>
<evidence type="ECO:0000313" key="4">
    <source>
        <dbReference type="Proteomes" id="UP000782241"/>
    </source>
</evidence>
<dbReference type="Gene3D" id="3.30.160.60">
    <property type="entry name" value="Classic Zinc Finger"/>
    <property type="match status" value="1"/>
</dbReference>
<evidence type="ECO:0000256" key="1">
    <source>
        <dbReference type="PROSITE-ProRule" id="PRU00042"/>
    </source>
</evidence>
<dbReference type="Proteomes" id="UP000782241">
    <property type="component" value="Unassembled WGS sequence"/>
</dbReference>
<keyword evidence="1" id="KW-0862">Zinc</keyword>
<proteinExistence type="predicted"/>
<dbReference type="InterPro" id="IPR013087">
    <property type="entry name" value="Znf_C2H2_type"/>
</dbReference>
<dbReference type="GO" id="GO:0008270">
    <property type="term" value="F:zinc ion binding"/>
    <property type="evidence" value="ECO:0007669"/>
    <property type="project" value="UniProtKB-KW"/>
</dbReference>
<feature type="domain" description="C2H2-type" evidence="2">
    <location>
        <begin position="163"/>
        <end position="187"/>
    </location>
</feature>
<accession>A0A9P7KRU8</accession>
<keyword evidence="1" id="KW-0479">Metal-binding</keyword>
<dbReference type="AlphaFoldDB" id="A0A9P7KRU8"/>
<comment type="caution">
    <text evidence="3">The sequence shown here is derived from an EMBL/GenBank/DDBJ whole genome shotgun (WGS) entry which is preliminary data.</text>
</comment>
<evidence type="ECO:0000313" key="3">
    <source>
        <dbReference type="EMBL" id="KAG5658575.1"/>
    </source>
</evidence>
<protein>
    <recommendedName>
        <fullName evidence="2">C2H2-type domain-containing protein</fullName>
    </recommendedName>
</protein>
<dbReference type="Pfam" id="PF12874">
    <property type="entry name" value="zf-met"/>
    <property type="match status" value="1"/>
</dbReference>
<name>A0A9P7KRU8_9HYPO</name>
<sequence>MWSTFSDQSLSTKWSSCAEPARDSSHQAGMHESSTAMLRGTNLPSLNVISAIVGFAASKLPKTTRSTAISGVRTVSKNFPPGMVLVRRSRMPFCRKDYQTTTGIIHHLERGCCPKAPLDRNKLYQEIRRRDPDGFISNKFLEWHGAVSYEATALAYNPKYGQYECYICHDLFRHLSSLNQHLDSPRHQQNLYHCPNRSCLKEFTTLADLINHLESESCRFMRFEAVQNSIRGLVSSNRLIAF</sequence>
<keyword evidence="4" id="KW-1185">Reference proteome</keyword>
<evidence type="ECO:0000259" key="2">
    <source>
        <dbReference type="PROSITE" id="PS50157"/>
    </source>
</evidence>
<gene>
    <name evidence="3" type="ORF">KAF25_010756</name>
</gene>
<dbReference type="PROSITE" id="PS00028">
    <property type="entry name" value="ZINC_FINGER_C2H2_1"/>
    <property type="match status" value="1"/>
</dbReference>
<reference evidence="3" key="1">
    <citation type="submission" date="2021-04" db="EMBL/GenBank/DDBJ databases">
        <title>Draft genome of Fusarium avenaceum strain F156N33, isolated from an atmospheric sample in Virginia.</title>
        <authorList>
            <person name="Yang S."/>
            <person name="Vinatzer B.A."/>
            <person name="Coleman J."/>
        </authorList>
    </citation>
    <scope>NUCLEOTIDE SEQUENCE</scope>
    <source>
        <strain evidence="3">F156N33</strain>
    </source>
</reference>
<organism evidence="3 4">
    <name type="scientific">Fusarium avenaceum</name>
    <dbReference type="NCBI Taxonomy" id="40199"/>
    <lineage>
        <taxon>Eukaryota</taxon>
        <taxon>Fungi</taxon>
        <taxon>Dikarya</taxon>
        <taxon>Ascomycota</taxon>
        <taxon>Pezizomycotina</taxon>
        <taxon>Sordariomycetes</taxon>
        <taxon>Hypocreomycetidae</taxon>
        <taxon>Hypocreales</taxon>
        <taxon>Nectriaceae</taxon>
        <taxon>Fusarium</taxon>
        <taxon>Fusarium tricinctum species complex</taxon>
    </lineage>
</organism>